<dbReference type="Gene3D" id="3.30.700.10">
    <property type="entry name" value="Glycoprotein, Type 4 Pilin"/>
    <property type="match status" value="1"/>
</dbReference>
<proteinExistence type="predicted"/>
<accession>A0A167AGT8</accession>
<sequence>MKRYPAYVALILTIICIAPVFMPTTLCGPPPQLKIQSDVAVIGKMLALNEKTLELNLSRADDVTQYKNTLTKTLNDSLLDPWGKPYGFEYLGSEPKTFIIWSMGSIDSEEGLVMYLFKEEGSTYKVSLLTRQSDE</sequence>
<gene>
    <name evidence="1" type="ORF">N476_04970</name>
</gene>
<evidence type="ECO:0000313" key="1">
    <source>
        <dbReference type="EMBL" id="KZN45370.1"/>
    </source>
</evidence>
<comment type="caution">
    <text evidence="1">The sequence shown here is derived from an EMBL/GenBank/DDBJ whole genome shotgun (WGS) entry which is preliminary data.</text>
</comment>
<dbReference type="AlphaFoldDB" id="A0A167AGT8"/>
<dbReference type="RefSeq" id="WP_063364077.1">
    <property type="nucleotide sequence ID" value="NZ_AUXZ01000130.1"/>
</dbReference>
<evidence type="ECO:0000313" key="2">
    <source>
        <dbReference type="Proteomes" id="UP000076503"/>
    </source>
</evidence>
<dbReference type="PATRIC" id="fig|1365251.3.peg.4961"/>
<reference evidence="1 2" key="1">
    <citation type="submission" date="2013-07" db="EMBL/GenBank/DDBJ databases">
        <title>Comparative Genomic and Metabolomic Analysis of Twelve Strains of Pseudoalteromonas luteoviolacea.</title>
        <authorList>
            <person name="Vynne N.G."/>
            <person name="Mansson M."/>
            <person name="Gram L."/>
        </authorList>
    </citation>
    <scope>NUCLEOTIDE SEQUENCE [LARGE SCALE GENOMIC DNA]</scope>
    <source>
        <strain evidence="1 2">H33</strain>
    </source>
</reference>
<dbReference type="OrthoDB" id="9795612at2"/>
<evidence type="ECO:0008006" key="3">
    <source>
        <dbReference type="Google" id="ProtNLM"/>
    </source>
</evidence>
<dbReference type="Proteomes" id="UP000076503">
    <property type="component" value="Unassembled WGS sequence"/>
</dbReference>
<name>A0A167AGT8_9GAMM</name>
<protein>
    <recommendedName>
        <fullName evidence="3">Type II secretion system protein GspG C-terminal domain-containing protein</fullName>
    </recommendedName>
</protein>
<dbReference type="EMBL" id="AUXZ01000130">
    <property type="protein sequence ID" value="KZN45370.1"/>
    <property type="molecule type" value="Genomic_DNA"/>
</dbReference>
<organism evidence="1 2">
    <name type="scientific">Pseudoalteromonas luteoviolacea H33</name>
    <dbReference type="NCBI Taxonomy" id="1365251"/>
    <lineage>
        <taxon>Bacteria</taxon>
        <taxon>Pseudomonadati</taxon>
        <taxon>Pseudomonadota</taxon>
        <taxon>Gammaproteobacteria</taxon>
        <taxon>Alteromonadales</taxon>
        <taxon>Pseudoalteromonadaceae</taxon>
        <taxon>Pseudoalteromonas</taxon>
    </lineage>
</organism>